<evidence type="ECO:0000256" key="7">
    <source>
        <dbReference type="ARBA" id="ARBA00023065"/>
    </source>
</evidence>
<evidence type="ECO:0000256" key="9">
    <source>
        <dbReference type="ARBA" id="ARBA00023136"/>
    </source>
</evidence>
<dbReference type="RefSeq" id="WP_404608538.1">
    <property type="nucleotide sequence ID" value="NZ_JBIYDN010000011.1"/>
</dbReference>
<keyword evidence="5" id="KW-0812">Transmembrane</keyword>
<comment type="caution">
    <text evidence="12">The sequence shown here is derived from an EMBL/GenBank/DDBJ whole genome shotgun (WGS) entry which is preliminary data.</text>
</comment>
<name>A0ABW8MLU0_9BURK</name>
<dbReference type="InterPro" id="IPR023614">
    <property type="entry name" value="Porin_dom_sf"/>
</dbReference>
<accession>A0ABW8MLU0</accession>
<dbReference type="InterPro" id="IPR033900">
    <property type="entry name" value="Gram_neg_porin_domain"/>
</dbReference>
<evidence type="ECO:0000313" key="13">
    <source>
        <dbReference type="Proteomes" id="UP001620514"/>
    </source>
</evidence>
<dbReference type="Gene3D" id="2.40.160.10">
    <property type="entry name" value="Porin"/>
    <property type="match status" value="1"/>
</dbReference>
<keyword evidence="8" id="KW-0626">Porin</keyword>
<evidence type="ECO:0000256" key="6">
    <source>
        <dbReference type="ARBA" id="ARBA00022729"/>
    </source>
</evidence>
<evidence type="ECO:0000259" key="11">
    <source>
        <dbReference type="Pfam" id="PF13609"/>
    </source>
</evidence>
<evidence type="ECO:0000256" key="5">
    <source>
        <dbReference type="ARBA" id="ARBA00022692"/>
    </source>
</evidence>
<dbReference type="PANTHER" id="PTHR34501:SF9">
    <property type="entry name" value="MAJOR OUTER MEMBRANE PROTEIN P.IA"/>
    <property type="match status" value="1"/>
</dbReference>
<gene>
    <name evidence="12" type="ORF">ABH943_003753</name>
</gene>
<dbReference type="InterPro" id="IPR050298">
    <property type="entry name" value="Gram-neg_bact_OMP"/>
</dbReference>
<keyword evidence="3" id="KW-0813">Transport</keyword>
<dbReference type="CDD" id="cd00342">
    <property type="entry name" value="gram_neg_porins"/>
    <property type="match status" value="1"/>
</dbReference>
<evidence type="ECO:0000256" key="3">
    <source>
        <dbReference type="ARBA" id="ARBA00022448"/>
    </source>
</evidence>
<dbReference type="EMBL" id="JBIYDN010000011">
    <property type="protein sequence ID" value="MFK4443731.1"/>
    <property type="molecule type" value="Genomic_DNA"/>
</dbReference>
<keyword evidence="4" id="KW-1134">Transmembrane beta strand</keyword>
<dbReference type="PANTHER" id="PTHR34501">
    <property type="entry name" value="PROTEIN YDDL-RELATED"/>
    <property type="match status" value="1"/>
</dbReference>
<evidence type="ECO:0000256" key="2">
    <source>
        <dbReference type="ARBA" id="ARBA00011233"/>
    </source>
</evidence>
<organism evidence="12 13">
    <name type="scientific">Caballeronia udeis</name>
    <dbReference type="NCBI Taxonomy" id="1232866"/>
    <lineage>
        <taxon>Bacteria</taxon>
        <taxon>Pseudomonadati</taxon>
        <taxon>Pseudomonadota</taxon>
        <taxon>Betaproteobacteria</taxon>
        <taxon>Burkholderiales</taxon>
        <taxon>Burkholderiaceae</taxon>
        <taxon>Caballeronia</taxon>
    </lineage>
</organism>
<evidence type="ECO:0000313" key="12">
    <source>
        <dbReference type="EMBL" id="MFK4443731.1"/>
    </source>
</evidence>
<keyword evidence="9" id="KW-0472">Membrane</keyword>
<comment type="subcellular location">
    <subcellularLocation>
        <location evidence="1">Cell outer membrane</location>
        <topology evidence="1">Multi-pass membrane protein</topology>
    </subcellularLocation>
</comment>
<keyword evidence="6" id="KW-0732">Signal</keyword>
<evidence type="ECO:0000256" key="10">
    <source>
        <dbReference type="ARBA" id="ARBA00023237"/>
    </source>
</evidence>
<evidence type="ECO:0000256" key="1">
    <source>
        <dbReference type="ARBA" id="ARBA00004571"/>
    </source>
</evidence>
<keyword evidence="10" id="KW-0998">Cell outer membrane</keyword>
<sequence>MLGKEDLGGGYKVVFLLESGFSAANGTLVPGGAEFGRQAHVGLSGPAGTVTLGRQYDSIVDYVGVMKAGGDTADGYAGHPGDLDNTGNSYRVNNAIKYTSTDYRGISFGGVFSPGGIAGDSQRNRIYSFGVGYKQGALALGAAYLVARNPNFSYYGNNPVSSVTGSNMASIPVYSGYASAQTLQTAGAAAAYTFGNATAGLVYTNVQFSNLGSNTALNPRGLSGKAVFNTLEANFRILPIPAMMVGTSYAYTRGSQATSGGAGGVTYQQLNVGTEYFLSKRTGVYAVVFGQHASGRDSTGGNAVAAVYGLTPSSSDTQVAATVGLRHKF</sequence>
<evidence type="ECO:0000256" key="8">
    <source>
        <dbReference type="ARBA" id="ARBA00023114"/>
    </source>
</evidence>
<evidence type="ECO:0000256" key="4">
    <source>
        <dbReference type="ARBA" id="ARBA00022452"/>
    </source>
</evidence>
<comment type="subunit">
    <text evidence="2">Homotrimer.</text>
</comment>
<feature type="domain" description="Porin" evidence="11">
    <location>
        <begin position="3"/>
        <end position="288"/>
    </location>
</feature>
<keyword evidence="7" id="KW-0406">Ion transport</keyword>
<reference evidence="12 13" key="2">
    <citation type="submission" date="2024-11" db="EMBL/GenBank/DDBJ databases">
        <title>Using genomics to understand microbial adaptation to soil warming.</title>
        <authorList>
            <person name="Deangelis K.M. PhD."/>
        </authorList>
    </citation>
    <scope>NUCLEOTIDE SEQUENCE [LARGE SCALE GENOMIC DNA]</scope>
    <source>
        <strain evidence="12 13">GAS97</strain>
    </source>
</reference>
<keyword evidence="13" id="KW-1185">Reference proteome</keyword>
<dbReference type="SUPFAM" id="SSF56935">
    <property type="entry name" value="Porins"/>
    <property type="match status" value="1"/>
</dbReference>
<protein>
    <submittedName>
        <fullName evidence="12">Porin</fullName>
    </submittedName>
</protein>
<dbReference type="Proteomes" id="UP001620514">
    <property type="component" value="Unassembled WGS sequence"/>
</dbReference>
<reference evidence="12 13" key="1">
    <citation type="submission" date="2024-10" db="EMBL/GenBank/DDBJ databases">
        <authorList>
            <person name="Deangelis K."/>
            <person name="Huntemann M."/>
            <person name="Clum A."/>
            <person name="Wang J."/>
            <person name="Palaniappan K."/>
            <person name="Ritter S."/>
            <person name="Chen I.-M."/>
            <person name="Stamatis D."/>
            <person name="Reddy T."/>
            <person name="O'Malley R."/>
            <person name="Daum C."/>
            <person name="Ng V."/>
            <person name="Ivanova N."/>
            <person name="Kyrpides N."/>
            <person name="Woyke T."/>
        </authorList>
    </citation>
    <scope>NUCLEOTIDE SEQUENCE [LARGE SCALE GENOMIC DNA]</scope>
    <source>
        <strain evidence="12 13">GAS97</strain>
    </source>
</reference>
<proteinExistence type="predicted"/>
<dbReference type="Pfam" id="PF13609">
    <property type="entry name" value="Porin_4"/>
    <property type="match status" value="1"/>
</dbReference>